<keyword evidence="2" id="KW-0547">Nucleotide-binding</keyword>
<keyword evidence="1" id="KW-0436">Ligase</keyword>
<dbReference type="InterPro" id="IPR004344">
    <property type="entry name" value="TTL/TTLL_fam"/>
</dbReference>
<dbReference type="GO" id="GO:0036064">
    <property type="term" value="C:ciliary basal body"/>
    <property type="evidence" value="ECO:0007669"/>
    <property type="project" value="TreeGrafter"/>
</dbReference>
<dbReference type="PANTHER" id="PTHR12241:SF162">
    <property type="entry name" value="TUBULIN MONOGLUTAMYLASE TTLL4"/>
    <property type="match status" value="1"/>
</dbReference>
<evidence type="ECO:0000256" key="1">
    <source>
        <dbReference type="ARBA" id="ARBA00022598"/>
    </source>
</evidence>
<dbReference type="GO" id="GO:0005524">
    <property type="term" value="F:ATP binding"/>
    <property type="evidence" value="ECO:0007669"/>
    <property type="project" value="UniProtKB-KW"/>
</dbReference>
<dbReference type="EMBL" id="CAAALY010005462">
    <property type="protein sequence ID" value="VEL09103.1"/>
    <property type="molecule type" value="Genomic_DNA"/>
</dbReference>
<dbReference type="GO" id="GO:0015631">
    <property type="term" value="F:tubulin binding"/>
    <property type="evidence" value="ECO:0007669"/>
    <property type="project" value="TreeGrafter"/>
</dbReference>
<sequence length="262" mass="28653">MASQGVETRSLWQRICELAFKTLSSVTPSISSLVQQFCVRRYCVHELFGFDILLDSDLKPWLLEVNISPSLHTHSLLDNEVKTRVIVDMFNIAGFQVPSGKEARRRTSATAFPMEERENDVCQANVTNKCPILPPSAVATSCETCTHNISSPLGPAACRDKHQKSLAVPDIQNSFEVTSHSNYGVSSASAVSTNTKSLKPFHSPQVIERRGSLGSCAGCLATWVSNTGRTALLEPVGVKKSGVSSKLHSQSVRDPQYQYTLL</sequence>
<evidence type="ECO:0000256" key="3">
    <source>
        <dbReference type="ARBA" id="ARBA00022840"/>
    </source>
</evidence>
<evidence type="ECO:0000313" key="5">
    <source>
        <dbReference type="Proteomes" id="UP000784294"/>
    </source>
</evidence>
<accession>A0A3S5CHM3</accession>
<protein>
    <submittedName>
        <fullName evidence="4">Uncharacterized protein</fullName>
    </submittedName>
</protein>
<dbReference type="PROSITE" id="PS51221">
    <property type="entry name" value="TTL"/>
    <property type="match status" value="1"/>
</dbReference>
<dbReference type="PANTHER" id="PTHR12241">
    <property type="entry name" value="TUBULIN POLYGLUTAMYLASE"/>
    <property type="match status" value="1"/>
</dbReference>
<reference evidence="4" key="1">
    <citation type="submission" date="2018-11" db="EMBL/GenBank/DDBJ databases">
        <authorList>
            <consortium name="Pathogen Informatics"/>
        </authorList>
    </citation>
    <scope>NUCLEOTIDE SEQUENCE</scope>
</reference>
<proteinExistence type="predicted"/>
<dbReference type="OrthoDB" id="202825at2759"/>
<keyword evidence="3" id="KW-0067">ATP-binding</keyword>
<dbReference type="Proteomes" id="UP000784294">
    <property type="component" value="Unassembled WGS sequence"/>
</dbReference>
<name>A0A3S5CHM3_9PLAT</name>
<gene>
    <name evidence="4" type="ORF">PXEA_LOCUS2543</name>
</gene>
<comment type="caution">
    <text evidence="4">The sequence shown here is derived from an EMBL/GenBank/DDBJ whole genome shotgun (WGS) entry which is preliminary data.</text>
</comment>
<evidence type="ECO:0000256" key="2">
    <source>
        <dbReference type="ARBA" id="ARBA00022741"/>
    </source>
</evidence>
<dbReference type="AlphaFoldDB" id="A0A3S5CHM3"/>
<dbReference type="GO" id="GO:0070740">
    <property type="term" value="F:tubulin-glutamic acid ligase activity"/>
    <property type="evidence" value="ECO:0007669"/>
    <property type="project" value="TreeGrafter"/>
</dbReference>
<dbReference type="SUPFAM" id="SSF56059">
    <property type="entry name" value="Glutathione synthetase ATP-binding domain-like"/>
    <property type="match status" value="1"/>
</dbReference>
<evidence type="ECO:0000313" key="4">
    <source>
        <dbReference type="EMBL" id="VEL09103.1"/>
    </source>
</evidence>
<keyword evidence="5" id="KW-1185">Reference proteome</keyword>
<dbReference type="GO" id="GO:0000226">
    <property type="term" value="P:microtubule cytoskeleton organization"/>
    <property type="evidence" value="ECO:0007669"/>
    <property type="project" value="TreeGrafter"/>
</dbReference>
<dbReference type="Gene3D" id="3.30.470.20">
    <property type="entry name" value="ATP-grasp fold, B domain"/>
    <property type="match status" value="1"/>
</dbReference>
<dbReference type="Pfam" id="PF03133">
    <property type="entry name" value="TTL"/>
    <property type="match status" value="1"/>
</dbReference>
<organism evidence="4 5">
    <name type="scientific">Protopolystoma xenopodis</name>
    <dbReference type="NCBI Taxonomy" id="117903"/>
    <lineage>
        <taxon>Eukaryota</taxon>
        <taxon>Metazoa</taxon>
        <taxon>Spiralia</taxon>
        <taxon>Lophotrochozoa</taxon>
        <taxon>Platyhelminthes</taxon>
        <taxon>Monogenea</taxon>
        <taxon>Polyopisthocotylea</taxon>
        <taxon>Polystomatidea</taxon>
        <taxon>Polystomatidae</taxon>
        <taxon>Protopolystoma</taxon>
    </lineage>
</organism>